<evidence type="ECO:0000313" key="1">
    <source>
        <dbReference type="EMBL" id="QHS77684.1"/>
    </source>
</evidence>
<reference evidence="1" key="1">
    <citation type="journal article" date="2020" name="Nature">
        <title>Giant virus diversity and host interactions through global metagenomics.</title>
        <authorList>
            <person name="Schulz F."/>
            <person name="Roux S."/>
            <person name="Paez-Espino D."/>
            <person name="Jungbluth S."/>
            <person name="Walsh D.A."/>
            <person name="Denef V.J."/>
            <person name="McMahon K.D."/>
            <person name="Konstantinidis K.T."/>
            <person name="Eloe-Fadrosh E.A."/>
            <person name="Kyrpides N.C."/>
            <person name="Woyke T."/>
        </authorList>
    </citation>
    <scope>NUCLEOTIDE SEQUENCE</scope>
    <source>
        <strain evidence="1">GVMAG-S-1021933-23</strain>
    </source>
</reference>
<accession>A0A6C0AD80</accession>
<proteinExistence type="predicted"/>
<sequence>MNNCFLEYSVGTENDIDVYDVSIFDGDDKKEFVNFVFKIKPNKDIKQFYKFIKGKKTSIKNNYKLENINCEYTRRDNIIKFSRDNLTVKFILNDSILDLFKDIYQRAYGIISDSEMEDIYNDEMYTSSY</sequence>
<protein>
    <submittedName>
        <fullName evidence="1">Uncharacterized protein</fullName>
    </submittedName>
</protein>
<dbReference type="EMBL" id="MN740593">
    <property type="protein sequence ID" value="QHS77684.1"/>
    <property type="molecule type" value="Genomic_DNA"/>
</dbReference>
<organism evidence="1">
    <name type="scientific">viral metagenome</name>
    <dbReference type="NCBI Taxonomy" id="1070528"/>
    <lineage>
        <taxon>unclassified sequences</taxon>
        <taxon>metagenomes</taxon>
        <taxon>organismal metagenomes</taxon>
    </lineage>
</organism>
<name>A0A6C0AD80_9ZZZZ</name>
<dbReference type="AlphaFoldDB" id="A0A6C0AD80"/>